<keyword evidence="2" id="KW-0804">Transcription</keyword>
<sequence length="250" mass="25490">MNDLRGWALGAQHLAPDAVVAFVDGELSPMARDRAAAHLARCPLCAAEAAAQRQARAAVRGAPTPATPAGLLAALRDIPQHVDLPRSPDNLAVTEDGQLVAMLRSSGRSGDQGENKPIGSAPRIGSSAPLGNGPHVLGRRTGRRVRQGAGVVVSGLVLGTLALVNWGVQPPAAGSGQPEAPRVQPANAGPATARREETRVPAPSRPIPAPASAGAAADPADLGPRTHQDLTTPSYFPRAPLAPQLMPGGH</sequence>
<name>A0A8J3C6T4_9PSEU</name>
<dbReference type="InterPro" id="IPR041916">
    <property type="entry name" value="Anti_sigma_zinc_sf"/>
</dbReference>
<evidence type="ECO:0000259" key="4">
    <source>
        <dbReference type="Pfam" id="PF13490"/>
    </source>
</evidence>
<evidence type="ECO:0000313" key="6">
    <source>
        <dbReference type="Proteomes" id="UP000637578"/>
    </source>
</evidence>
<dbReference type="Pfam" id="PF13490">
    <property type="entry name" value="zf-HC2"/>
    <property type="match status" value="1"/>
</dbReference>
<feature type="domain" description="Putative zinc-finger" evidence="4">
    <location>
        <begin position="19"/>
        <end position="45"/>
    </location>
</feature>
<reference evidence="5" key="1">
    <citation type="journal article" date="2014" name="Int. J. Syst. Evol. Microbiol.">
        <title>Complete genome sequence of Corynebacterium casei LMG S-19264T (=DSM 44701T), isolated from a smear-ripened cheese.</title>
        <authorList>
            <consortium name="US DOE Joint Genome Institute (JGI-PGF)"/>
            <person name="Walter F."/>
            <person name="Albersmeier A."/>
            <person name="Kalinowski J."/>
            <person name="Ruckert C."/>
        </authorList>
    </citation>
    <scope>NUCLEOTIDE SEQUENCE</scope>
    <source>
        <strain evidence="5">CGMCC 4.5737</strain>
    </source>
</reference>
<reference evidence="5" key="2">
    <citation type="submission" date="2020-09" db="EMBL/GenBank/DDBJ databases">
        <authorList>
            <person name="Sun Q."/>
            <person name="Zhou Y."/>
        </authorList>
    </citation>
    <scope>NUCLEOTIDE SEQUENCE</scope>
    <source>
        <strain evidence="5">CGMCC 4.5737</strain>
    </source>
</reference>
<proteinExistence type="predicted"/>
<gene>
    <name evidence="5" type="ORF">GCM10012275_12190</name>
</gene>
<dbReference type="Proteomes" id="UP000637578">
    <property type="component" value="Unassembled WGS sequence"/>
</dbReference>
<feature type="compositionally biased region" description="Low complexity" evidence="3">
    <location>
        <begin position="210"/>
        <end position="225"/>
    </location>
</feature>
<dbReference type="InterPro" id="IPR027383">
    <property type="entry name" value="Znf_put"/>
</dbReference>
<feature type="region of interest" description="Disordered" evidence="3">
    <location>
        <begin position="171"/>
        <end position="250"/>
    </location>
</feature>
<evidence type="ECO:0000313" key="5">
    <source>
        <dbReference type="EMBL" id="GGM42822.1"/>
    </source>
</evidence>
<accession>A0A8J3C6T4</accession>
<feature type="region of interest" description="Disordered" evidence="3">
    <location>
        <begin position="105"/>
        <end position="142"/>
    </location>
</feature>
<evidence type="ECO:0000256" key="3">
    <source>
        <dbReference type="SAM" id="MobiDB-lite"/>
    </source>
</evidence>
<keyword evidence="6" id="KW-1185">Reference proteome</keyword>
<evidence type="ECO:0000256" key="2">
    <source>
        <dbReference type="ARBA" id="ARBA00023163"/>
    </source>
</evidence>
<dbReference type="Gene3D" id="1.10.10.1320">
    <property type="entry name" value="Anti-sigma factor, zinc-finger domain"/>
    <property type="match status" value="1"/>
</dbReference>
<dbReference type="RefSeq" id="WP_189054741.1">
    <property type="nucleotide sequence ID" value="NZ_BMMK01000003.1"/>
</dbReference>
<dbReference type="AlphaFoldDB" id="A0A8J3C6T4"/>
<protein>
    <recommendedName>
        <fullName evidence="4">Putative zinc-finger domain-containing protein</fullName>
    </recommendedName>
</protein>
<evidence type="ECO:0000256" key="1">
    <source>
        <dbReference type="ARBA" id="ARBA00023015"/>
    </source>
</evidence>
<organism evidence="5 6">
    <name type="scientific">Longimycelium tulufanense</name>
    <dbReference type="NCBI Taxonomy" id="907463"/>
    <lineage>
        <taxon>Bacteria</taxon>
        <taxon>Bacillati</taxon>
        <taxon>Actinomycetota</taxon>
        <taxon>Actinomycetes</taxon>
        <taxon>Pseudonocardiales</taxon>
        <taxon>Pseudonocardiaceae</taxon>
        <taxon>Longimycelium</taxon>
    </lineage>
</organism>
<keyword evidence="1" id="KW-0805">Transcription regulation</keyword>
<dbReference type="EMBL" id="BMMK01000003">
    <property type="protein sequence ID" value="GGM42822.1"/>
    <property type="molecule type" value="Genomic_DNA"/>
</dbReference>
<comment type="caution">
    <text evidence="5">The sequence shown here is derived from an EMBL/GenBank/DDBJ whole genome shotgun (WGS) entry which is preliminary data.</text>
</comment>